<keyword evidence="3" id="KW-1185">Reference proteome</keyword>
<name>A0AAE1TQ56_9EUCA</name>
<evidence type="ECO:0000313" key="3">
    <source>
        <dbReference type="Proteomes" id="UP001292094"/>
    </source>
</evidence>
<evidence type="ECO:0000313" key="2">
    <source>
        <dbReference type="EMBL" id="KAK4291395.1"/>
    </source>
</evidence>
<dbReference type="Proteomes" id="UP001292094">
    <property type="component" value="Unassembled WGS sequence"/>
</dbReference>
<comment type="caution">
    <text evidence="2">The sequence shown here is derived from an EMBL/GenBank/DDBJ whole genome shotgun (WGS) entry which is preliminary data.</text>
</comment>
<reference evidence="2" key="1">
    <citation type="submission" date="2023-11" db="EMBL/GenBank/DDBJ databases">
        <title>Genome assemblies of two species of porcelain crab, Petrolisthes cinctipes and Petrolisthes manimaculis (Anomura: Porcellanidae).</title>
        <authorList>
            <person name="Angst P."/>
        </authorList>
    </citation>
    <scope>NUCLEOTIDE SEQUENCE</scope>
    <source>
        <strain evidence="2">PB745_02</strain>
        <tissue evidence="2">Gill</tissue>
    </source>
</reference>
<organism evidence="2 3">
    <name type="scientific">Petrolisthes manimaculis</name>
    <dbReference type="NCBI Taxonomy" id="1843537"/>
    <lineage>
        <taxon>Eukaryota</taxon>
        <taxon>Metazoa</taxon>
        <taxon>Ecdysozoa</taxon>
        <taxon>Arthropoda</taxon>
        <taxon>Crustacea</taxon>
        <taxon>Multicrustacea</taxon>
        <taxon>Malacostraca</taxon>
        <taxon>Eumalacostraca</taxon>
        <taxon>Eucarida</taxon>
        <taxon>Decapoda</taxon>
        <taxon>Pleocyemata</taxon>
        <taxon>Anomura</taxon>
        <taxon>Galatheoidea</taxon>
        <taxon>Porcellanidae</taxon>
        <taxon>Petrolisthes</taxon>
    </lineage>
</organism>
<proteinExistence type="predicted"/>
<feature type="region of interest" description="Disordered" evidence="1">
    <location>
        <begin position="172"/>
        <end position="202"/>
    </location>
</feature>
<accession>A0AAE1TQ56</accession>
<dbReference type="EMBL" id="JAWZYT010005161">
    <property type="protein sequence ID" value="KAK4291395.1"/>
    <property type="molecule type" value="Genomic_DNA"/>
</dbReference>
<feature type="compositionally biased region" description="Basic and acidic residues" evidence="1">
    <location>
        <begin position="183"/>
        <end position="192"/>
    </location>
</feature>
<protein>
    <submittedName>
        <fullName evidence="2">Uncharacterized protein</fullName>
    </submittedName>
</protein>
<evidence type="ECO:0000256" key="1">
    <source>
        <dbReference type="SAM" id="MobiDB-lite"/>
    </source>
</evidence>
<feature type="region of interest" description="Disordered" evidence="1">
    <location>
        <begin position="102"/>
        <end position="122"/>
    </location>
</feature>
<dbReference type="AlphaFoldDB" id="A0AAE1TQ56"/>
<gene>
    <name evidence="2" type="ORF">Pmani_035770</name>
</gene>
<sequence length="217" mass="23636">MSVLEASLVVLGKLCLSCQRTTFSERKINQRGTAFTRLAGRPFLASASPSLPPPPLPCLRLPFMSSVAPSLPPPPLPCLRLPFLPLPSSRHAVMQKNDTLHQTGHWPPLPRRHKSASGLSSVAAPSGWPAVQDSWNPIGARASSSASGIGQLGILQGLHVLGIDQKKPPVGLAPWWSPQRARLSSDRKKTEQRNNLGCQKKSRRQTLELSRCLLFSR</sequence>